<evidence type="ECO:0000313" key="2">
    <source>
        <dbReference type="EMBL" id="EPR43242.1"/>
    </source>
</evidence>
<dbReference type="Proteomes" id="UP000014977">
    <property type="component" value="Unassembled WGS sequence"/>
</dbReference>
<dbReference type="PANTHER" id="PTHR42655:SF1">
    <property type="entry name" value="GLYCOGEN PHOSPHORYLASE"/>
    <property type="match status" value="1"/>
</dbReference>
<dbReference type="NCBIfam" id="TIGR02094">
    <property type="entry name" value="more_P_ylases"/>
    <property type="match status" value="1"/>
</dbReference>
<dbReference type="Pfam" id="PF00343">
    <property type="entry name" value="Phosphorylase"/>
    <property type="match status" value="2"/>
</dbReference>
<comment type="caution">
    <text evidence="2">The sequence shown here is derived from an EMBL/GenBank/DDBJ whole genome shotgun (WGS) entry which is preliminary data.</text>
</comment>
<dbReference type="EMBL" id="ATHJ01000057">
    <property type="protein sequence ID" value="EPR43242.1"/>
    <property type="molecule type" value="Genomic_DNA"/>
</dbReference>
<reference evidence="2 3" key="1">
    <citation type="journal article" date="2013" name="Genome Announc.">
        <title>Draft genome sequences for three mercury-methylating, sulfate-reducing bacteria.</title>
        <authorList>
            <person name="Brown S.D."/>
            <person name="Hurt R.A.Jr."/>
            <person name="Gilmour C.C."/>
            <person name="Elias D.A."/>
        </authorList>
    </citation>
    <scope>NUCLEOTIDE SEQUENCE [LARGE SCALE GENOMIC DNA]</scope>
    <source>
        <strain evidence="2 3">DSM 2059</strain>
    </source>
</reference>
<protein>
    <submittedName>
        <fullName evidence="2">Alpha-glucan phosphorylase</fullName>
    </submittedName>
</protein>
<dbReference type="GO" id="GO:0005975">
    <property type="term" value="P:carbohydrate metabolic process"/>
    <property type="evidence" value="ECO:0007669"/>
    <property type="project" value="InterPro"/>
</dbReference>
<dbReference type="AlphaFoldDB" id="S7U1S4"/>
<dbReference type="InterPro" id="IPR052182">
    <property type="entry name" value="Glycogen/Maltodextrin_Phosph"/>
</dbReference>
<evidence type="ECO:0000313" key="3">
    <source>
        <dbReference type="Proteomes" id="UP000014977"/>
    </source>
</evidence>
<sequence length="575" mass="64965">MNPYSIYTPQDRKVAYFSMEVGLQPEIPTYSGGLGILAGDTLKSFADLSVPAIGVTLLYTKGYFHQEIDSDGNQIEVPVEWDPSNFMTLLTEKVTVDIEGRSVLVQAWVYPVKGITGYTVPVLFLDTNLAANEPEDREISAYLYGGDERYRLKQEVVLGFGGAHMLQILDHDNLQAYHMNEGHAALLTLELMDRYQQDLDKVKALCVFTTHTPVPAGHDTFDVDTVRDVLRDRFHFEDLGHSNIIDTDGRLNMTYLALYHAEYINGVAQKHGEISQKMFPEYRIDAITNGIHIRTWICDSMAAVLDSHIPNWRQDSYALRNALDIPRVEIWEAHQAAKRELFDFIEAQYGISMDPDVLTIGFARRAAAYKRATLLLRDTERLKKIASRSGRLQILYSGKAHPADAEGKALIQEIHQAGGQLNDDIKMVYIPNYDMYRAKFLVSGVDIWLNTPMRPLEASGTSGMKAAANGVVNFSVLDGWWIEGYIEGVTGWSIGPRRVKTETGPAIHDVRETSAAYDALDADDLYGKLEHQILPCFYEDRSRWMNMMAYNIALNGSFFNTHRMVAQYVLEAYFQ</sequence>
<dbReference type="Gene3D" id="3.40.50.2000">
    <property type="entry name" value="Glycogen Phosphorylase B"/>
    <property type="match status" value="3"/>
</dbReference>
<evidence type="ECO:0000256" key="1">
    <source>
        <dbReference type="ARBA" id="ARBA00006047"/>
    </source>
</evidence>
<dbReference type="InterPro" id="IPR011834">
    <property type="entry name" value="Agluc_phsphrylas"/>
</dbReference>
<dbReference type="GO" id="GO:0030170">
    <property type="term" value="F:pyridoxal phosphate binding"/>
    <property type="evidence" value="ECO:0007669"/>
    <property type="project" value="InterPro"/>
</dbReference>
<dbReference type="OrthoDB" id="7229284at2"/>
<gene>
    <name evidence="2" type="ORF">dsmv_1268</name>
</gene>
<dbReference type="GO" id="GO:0008184">
    <property type="term" value="F:glycogen phosphorylase activity"/>
    <property type="evidence" value="ECO:0007669"/>
    <property type="project" value="InterPro"/>
</dbReference>
<proteinExistence type="inferred from homology"/>
<dbReference type="SUPFAM" id="SSF53756">
    <property type="entry name" value="UDP-Glycosyltransferase/glycogen phosphorylase"/>
    <property type="match status" value="1"/>
</dbReference>
<comment type="similarity">
    <text evidence="1">Belongs to the glycogen phosphorylase family.</text>
</comment>
<dbReference type="InterPro" id="IPR000811">
    <property type="entry name" value="Glyco_trans_35"/>
</dbReference>
<organism evidence="2 3">
    <name type="scientific">Desulfococcus multivorans DSM 2059</name>
    <dbReference type="NCBI Taxonomy" id="1121405"/>
    <lineage>
        <taxon>Bacteria</taxon>
        <taxon>Pseudomonadati</taxon>
        <taxon>Thermodesulfobacteriota</taxon>
        <taxon>Desulfobacteria</taxon>
        <taxon>Desulfobacterales</taxon>
        <taxon>Desulfococcaceae</taxon>
        <taxon>Desulfococcus</taxon>
    </lineage>
</organism>
<keyword evidence="3" id="KW-1185">Reference proteome</keyword>
<name>S7U1S4_DESML</name>
<dbReference type="PATRIC" id="fig|1121405.3.peg.566"/>
<dbReference type="STRING" id="897.B2D07_08325"/>
<dbReference type="eggNOG" id="COG0058">
    <property type="taxonomic scope" value="Bacteria"/>
</dbReference>
<accession>S7U1S4</accession>
<dbReference type="PANTHER" id="PTHR42655">
    <property type="entry name" value="GLYCOGEN PHOSPHORYLASE"/>
    <property type="match status" value="1"/>
</dbReference>